<dbReference type="Proteomes" id="UP000253606">
    <property type="component" value="Chromosome"/>
</dbReference>
<dbReference type="KEGG" id="abas:ACPOL_5174"/>
<organism evidence="1 2">
    <name type="scientific">Acidisarcina polymorpha</name>
    <dbReference type="NCBI Taxonomy" id="2211140"/>
    <lineage>
        <taxon>Bacteria</taxon>
        <taxon>Pseudomonadati</taxon>
        <taxon>Acidobacteriota</taxon>
        <taxon>Terriglobia</taxon>
        <taxon>Terriglobales</taxon>
        <taxon>Acidobacteriaceae</taxon>
        <taxon>Acidisarcina</taxon>
    </lineage>
</organism>
<protein>
    <submittedName>
        <fullName evidence="1">Uncharacterized protein</fullName>
    </submittedName>
</protein>
<sequence length="40" mass="4396">MVRPGVYLGAGNCQYAVAGSLLLQSWKAPINLKKDRFTTK</sequence>
<evidence type="ECO:0000313" key="2">
    <source>
        <dbReference type="Proteomes" id="UP000253606"/>
    </source>
</evidence>
<gene>
    <name evidence="1" type="ORF">ACPOL_5174</name>
</gene>
<accession>A0A2Z5G5Q1</accession>
<reference evidence="1 2" key="1">
    <citation type="journal article" date="2018" name="Front. Microbiol.">
        <title>Hydrolytic Capabilities as a Key to Environmental Success: Chitinolytic and Cellulolytic Acidobacteria From Acidic Sub-arctic Soils and Boreal Peatlands.</title>
        <authorList>
            <person name="Belova S.E."/>
            <person name="Ravin N.V."/>
            <person name="Pankratov T.A."/>
            <person name="Rakitin A.L."/>
            <person name="Ivanova A.A."/>
            <person name="Beletsky A.V."/>
            <person name="Mardanov A.V."/>
            <person name="Sinninghe Damste J.S."/>
            <person name="Dedysh S.N."/>
        </authorList>
    </citation>
    <scope>NUCLEOTIDE SEQUENCE [LARGE SCALE GENOMIC DNA]</scope>
    <source>
        <strain evidence="1 2">SBC82</strain>
    </source>
</reference>
<evidence type="ECO:0000313" key="1">
    <source>
        <dbReference type="EMBL" id="AXC14428.1"/>
    </source>
</evidence>
<proteinExistence type="predicted"/>
<dbReference type="AlphaFoldDB" id="A0A2Z5G5Q1"/>
<name>A0A2Z5G5Q1_9BACT</name>
<keyword evidence="2" id="KW-1185">Reference proteome</keyword>
<dbReference type="EMBL" id="CP030840">
    <property type="protein sequence ID" value="AXC14428.1"/>
    <property type="molecule type" value="Genomic_DNA"/>
</dbReference>